<sequence length="77" mass="8291">MGVTEDLADELARDTIKVMEATGDEDLVAEVSKLLQASSTPTQEAFMAAVRVRLAVGRARKFLKQKALAAKKAQDGE</sequence>
<reference evidence="1 2" key="1">
    <citation type="submission" date="2016-10" db="EMBL/GenBank/DDBJ databases">
        <authorList>
            <person name="de Groot N.N."/>
        </authorList>
    </citation>
    <scope>NUCLEOTIDE SEQUENCE [LARGE SCALE GENOMIC DNA]</scope>
    <source>
        <strain evidence="1 2">DSM 28010</strain>
    </source>
</reference>
<evidence type="ECO:0000313" key="1">
    <source>
        <dbReference type="EMBL" id="SDH94957.1"/>
    </source>
</evidence>
<accession>A0A1G8GKY9</accession>
<dbReference type="AlphaFoldDB" id="A0A1G8GKY9"/>
<protein>
    <submittedName>
        <fullName evidence="1">Uncharacterized protein</fullName>
    </submittedName>
</protein>
<gene>
    <name evidence="1" type="ORF">SAMN05421850_101132</name>
</gene>
<proteinExistence type="predicted"/>
<keyword evidence="2" id="KW-1185">Reference proteome</keyword>
<name>A0A1G8GKY9_9RHOB</name>
<dbReference type="Proteomes" id="UP000199340">
    <property type="component" value="Unassembled WGS sequence"/>
</dbReference>
<dbReference type="EMBL" id="FNEB01000001">
    <property type="protein sequence ID" value="SDH94957.1"/>
    <property type="molecule type" value="Genomic_DNA"/>
</dbReference>
<dbReference type="OrthoDB" id="7876148at2"/>
<dbReference type="RefSeq" id="WP_090025451.1">
    <property type="nucleotide sequence ID" value="NZ_FNEB01000001.1"/>
</dbReference>
<evidence type="ECO:0000313" key="2">
    <source>
        <dbReference type="Proteomes" id="UP000199340"/>
    </source>
</evidence>
<dbReference type="STRING" id="490829.SAMN05421850_101132"/>
<organism evidence="1 2">
    <name type="scientific">Lutimaribacter saemankumensis</name>
    <dbReference type="NCBI Taxonomy" id="490829"/>
    <lineage>
        <taxon>Bacteria</taxon>
        <taxon>Pseudomonadati</taxon>
        <taxon>Pseudomonadota</taxon>
        <taxon>Alphaproteobacteria</taxon>
        <taxon>Rhodobacterales</taxon>
        <taxon>Roseobacteraceae</taxon>
        <taxon>Lutimaribacter</taxon>
    </lineage>
</organism>